<comment type="subunit">
    <text evidence="9">The complex comprises the extracytoplasmic solute receptor protein and the two transmembrane proteins.</text>
</comment>
<dbReference type="Proteomes" id="UP000240624">
    <property type="component" value="Unassembled WGS sequence"/>
</dbReference>
<feature type="transmembrane region" description="Helical" evidence="9">
    <location>
        <begin position="58"/>
        <end position="75"/>
    </location>
</feature>
<dbReference type="EMBL" id="FWFY01000003">
    <property type="protein sequence ID" value="SLN30903.1"/>
    <property type="molecule type" value="Genomic_DNA"/>
</dbReference>
<dbReference type="OrthoDB" id="4964541at2"/>
<feature type="domain" description="Tripartite ATP-independent periplasmic transporters DctQ component" evidence="10">
    <location>
        <begin position="32"/>
        <end position="161"/>
    </location>
</feature>
<protein>
    <recommendedName>
        <fullName evidence="9">TRAP transporter small permease protein</fullName>
    </recommendedName>
</protein>
<proteinExistence type="inferred from homology"/>
<dbReference type="GO" id="GO:0022857">
    <property type="term" value="F:transmembrane transporter activity"/>
    <property type="evidence" value="ECO:0007669"/>
    <property type="project" value="UniProtKB-UniRule"/>
</dbReference>
<dbReference type="EMBL" id="PYGB01000002">
    <property type="protein sequence ID" value="PSK87542.1"/>
    <property type="molecule type" value="Genomic_DNA"/>
</dbReference>
<evidence type="ECO:0000256" key="5">
    <source>
        <dbReference type="ARBA" id="ARBA00022692"/>
    </source>
</evidence>
<dbReference type="GO" id="GO:0005886">
    <property type="term" value="C:plasma membrane"/>
    <property type="evidence" value="ECO:0007669"/>
    <property type="project" value="UniProtKB-SubCell"/>
</dbReference>
<gene>
    <name evidence="12" type="primary">yiaM_1</name>
    <name evidence="11" type="ORF">CLV79_10221</name>
    <name evidence="12" type="ORF">LOS8367_01105</name>
</gene>
<evidence type="ECO:0000256" key="7">
    <source>
        <dbReference type="ARBA" id="ARBA00023136"/>
    </source>
</evidence>
<feature type="transmembrane region" description="Helical" evidence="9">
    <location>
        <begin position="95"/>
        <end position="116"/>
    </location>
</feature>
<keyword evidence="2 9" id="KW-0813">Transport</keyword>
<dbReference type="InterPro" id="IPR055348">
    <property type="entry name" value="DctQ"/>
</dbReference>
<evidence type="ECO:0000256" key="8">
    <source>
        <dbReference type="ARBA" id="ARBA00038436"/>
    </source>
</evidence>
<comment type="subcellular location">
    <subcellularLocation>
        <location evidence="1 9">Cell inner membrane</location>
        <topology evidence="1 9">Multi-pass membrane protein</topology>
    </subcellularLocation>
</comment>
<keyword evidence="4 9" id="KW-0997">Cell inner membrane</keyword>
<evidence type="ECO:0000256" key="1">
    <source>
        <dbReference type="ARBA" id="ARBA00004429"/>
    </source>
</evidence>
<feature type="transmembrane region" description="Helical" evidence="9">
    <location>
        <begin position="128"/>
        <end position="151"/>
    </location>
</feature>
<dbReference type="PANTHER" id="PTHR35011:SF2">
    <property type="entry name" value="2,3-DIKETO-L-GULONATE TRAP TRANSPORTER SMALL PERMEASE PROTEIN YIAM"/>
    <property type="match status" value="1"/>
</dbReference>
<evidence type="ECO:0000313" key="13">
    <source>
        <dbReference type="Proteomes" id="UP000193495"/>
    </source>
</evidence>
<evidence type="ECO:0000313" key="12">
    <source>
        <dbReference type="EMBL" id="SLN30903.1"/>
    </source>
</evidence>
<reference evidence="12 13" key="1">
    <citation type="submission" date="2017-03" db="EMBL/GenBank/DDBJ databases">
        <authorList>
            <person name="Afonso C.L."/>
            <person name="Miller P.J."/>
            <person name="Scott M.A."/>
            <person name="Spackman E."/>
            <person name="Goraichik I."/>
            <person name="Dimitrov K.M."/>
            <person name="Suarez D.L."/>
            <person name="Swayne D.E."/>
        </authorList>
    </citation>
    <scope>NUCLEOTIDE SEQUENCE [LARGE SCALE GENOMIC DNA]</scope>
    <source>
        <strain evidence="12 13">CECT 8367</strain>
    </source>
</reference>
<evidence type="ECO:0000256" key="3">
    <source>
        <dbReference type="ARBA" id="ARBA00022475"/>
    </source>
</evidence>
<dbReference type="Proteomes" id="UP000193495">
    <property type="component" value="Unassembled WGS sequence"/>
</dbReference>
<comment type="function">
    <text evidence="9">Part of the tripartite ATP-independent periplasmic (TRAP) transport system.</text>
</comment>
<evidence type="ECO:0000256" key="6">
    <source>
        <dbReference type="ARBA" id="ARBA00022989"/>
    </source>
</evidence>
<keyword evidence="3" id="KW-1003">Cell membrane</keyword>
<dbReference type="InterPro" id="IPR007387">
    <property type="entry name" value="TRAP_DctQ"/>
</dbReference>
<evidence type="ECO:0000256" key="4">
    <source>
        <dbReference type="ARBA" id="ARBA00022519"/>
    </source>
</evidence>
<dbReference type="PANTHER" id="PTHR35011">
    <property type="entry name" value="2,3-DIKETO-L-GULONATE TRAP TRANSPORTER SMALL PERMEASE PROTEIN YIAM"/>
    <property type="match status" value="1"/>
</dbReference>
<evidence type="ECO:0000313" key="14">
    <source>
        <dbReference type="Proteomes" id="UP000240624"/>
    </source>
</evidence>
<evidence type="ECO:0000256" key="2">
    <source>
        <dbReference type="ARBA" id="ARBA00022448"/>
    </source>
</evidence>
<keyword evidence="5 9" id="KW-0812">Transmembrane</keyword>
<dbReference type="GO" id="GO:0015740">
    <property type="term" value="P:C4-dicarboxylate transport"/>
    <property type="evidence" value="ECO:0007669"/>
    <property type="project" value="TreeGrafter"/>
</dbReference>
<organism evidence="12 13">
    <name type="scientific">Limimaricola soesokkakensis</name>
    <dbReference type="NCBI Taxonomy" id="1343159"/>
    <lineage>
        <taxon>Bacteria</taxon>
        <taxon>Pseudomonadati</taxon>
        <taxon>Pseudomonadota</taxon>
        <taxon>Alphaproteobacteria</taxon>
        <taxon>Rhodobacterales</taxon>
        <taxon>Paracoccaceae</taxon>
        <taxon>Limimaricola</taxon>
    </lineage>
</organism>
<evidence type="ECO:0000313" key="11">
    <source>
        <dbReference type="EMBL" id="PSK87542.1"/>
    </source>
</evidence>
<dbReference type="AlphaFoldDB" id="A0A1X6YTC0"/>
<evidence type="ECO:0000256" key="9">
    <source>
        <dbReference type="RuleBase" id="RU369079"/>
    </source>
</evidence>
<evidence type="ECO:0000259" key="10">
    <source>
        <dbReference type="Pfam" id="PF04290"/>
    </source>
</evidence>
<keyword evidence="14" id="KW-1185">Reference proteome</keyword>
<dbReference type="Pfam" id="PF04290">
    <property type="entry name" value="DctQ"/>
    <property type="match status" value="1"/>
</dbReference>
<feature type="transmembrane region" description="Helical" evidence="9">
    <location>
        <begin position="20"/>
        <end position="46"/>
    </location>
</feature>
<keyword evidence="6 9" id="KW-1133">Transmembrane helix</keyword>
<reference evidence="11 14" key="2">
    <citation type="submission" date="2018-03" db="EMBL/GenBank/DDBJ databases">
        <title>Genomic Encyclopedia of Archaeal and Bacterial Type Strains, Phase II (KMG-II): from individual species to whole genera.</title>
        <authorList>
            <person name="Goeker M."/>
        </authorList>
    </citation>
    <scope>NUCLEOTIDE SEQUENCE [LARGE SCALE GENOMIC DNA]</scope>
    <source>
        <strain evidence="11 14">DSM 29956</strain>
    </source>
</reference>
<comment type="similarity">
    <text evidence="8 9">Belongs to the TRAP transporter small permease family.</text>
</comment>
<dbReference type="RefSeq" id="WP_085895497.1">
    <property type="nucleotide sequence ID" value="NZ_FWFY01000003.1"/>
</dbReference>
<keyword evidence="7 9" id="KW-0472">Membrane</keyword>
<name>A0A1X6YTC0_9RHOB</name>
<accession>A0A1X6YTC0</accession>
<sequence>MTETSILEAHEPPPNRFWQVLEGIVILIFLGMLAAMFVQVVSRYALGIGVPWTDETARFLYIGQIFLGAAIAQRHGAHIRVTLLLDLLPPAVSRIVASLADLLLLLTALALLVGTYEMTLRTSNVKASTLPITMAAIYAVQGLGIGLYTLLVARDLIRRLTGSQAQ</sequence>